<name>A0A0C2ZS33_9AGAM</name>
<organism evidence="1 2">
    <name type="scientific">Scleroderma citrinum Foug A</name>
    <dbReference type="NCBI Taxonomy" id="1036808"/>
    <lineage>
        <taxon>Eukaryota</taxon>
        <taxon>Fungi</taxon>
        <taxon>Dikarya</taxon>
        <taxon>Basidiomycota</taxon>
        <taxon>Agaricomycotina</taxon>
        <taxon>Agaricomycetes</taxon>
        <taxon>Agaricomycetidae</taxon>
        <taxon>Boletales</taxon>
        <taxon>Sclerodermatineae</taxon>
        <taxon>Sclerodermataceae</taxon>
        <taxon>Scleroderma</taxon>
    </lineage>
</organism>
<dbReference type="AlphaFoldDB" id="A0A0C2ZS33"/>
<proteinExistence type="predicted"/>
<keyword evidence="2" id="KW-1185">Reference proteome</keyword>
<evidence type="ECO:0000313" key="2">
    <source>
        <dbReference type="Proteomes" id="UP000053989"/>
    </source>
</evidence>
<dbReference type="InParanoid" id="A0A0C2ZS33"/>
<gene>
    <name evidence="1" type="ORF">SCLCIDRAFT_646807</name>
</gene>
<accession>A0A0C2ZS33</accession>
<dbReference type="EMBL" id="KN822029">
    <property type="protein sequence ID" value="KIM64343.1"/>
    <property type="molecule type" value="Genomic_DNA"/>
</dbReference>
<protein>
    <submittedName>
        <fullName evidence="1">Uncharacterized protein</fullName>
    </submittedName>
</protein>
<evidence type="ECO:0000313" key="1">
    <source>
        <dbReference type="EMBL" id="KIM64343.1"/>
    </source>
</evidence>
<dbReference type="Proteomes" id="UP000053989">
    <property type="component" value="Unassembled WGS sequence"/>
</dbReference>
<reference evidence="2" key="2">
    <citation type="submission" date="2015-01" db="EMBL/GenBank/DDBJ databases">
        <title>Evolutionary Origins and Diversification of the Mycorrhizal Mutualists.</title>
        <authorList>
            <consortium name="DOE Joint Genome Institute"/>
            <consortium name="Mycorrhizal Genomics Consortium"/>
            <person name="Kohler A."/>
            <person name="Kuo A."/>
            <person name="Nagy L.G."/>
            <person name="Floudas D."/>
            <person name="Copeland A."/>
            <person name="Barry K.W."/>
            <person name="Cichocki N."/>
            <person name="Veneault-Fourrey C."/>
            <person name="LaButti K."/>
            <person name="Lindquist E.A."/>
            <person name="Lipzen A."/>
            <person name="Lundell T."/>
            <person name="Morin E."/>
            <person name="Murat C."/>
            <person name="Riley R."/>
            <person name="Ohm R."/>
            <person name="Sun H."/>
            <person name="Tunlid A."/>
            <person name="Henrissat B."/>
            <person name="Grigoriev I.V."/>
            <person name="Hibbett D.S."/>
            <person name="Martin F."/>
        </authorList>
    </citation>
    <scope>NUCLEOTIDE SEQUENCE [LARGE SCALE GENOMIC DNA]</scope>
    <source>
        <strain evidence="2">Foug A</strain>
    </source>
</reference>
<dbReference type="HOGENOM" id="CLU_3051735_0_0_1"/>
<sequence>MEPTVFGATTVSAVIPSCPRVGVYPYIPGTGTVCAGKGTTVLKFWPTPSFQSLY</sequence>
<reference evidence="1 2" key="1">
    <citation type="submission" date="2014-04" db="EMBL/GenBank/DDBJ databases">
        <authorList>
            <consortium name="DOE Joint Genome Institute"/>
            <person name="Kuo A."/>
            <person name="Kohler A."/>
            <person name="Nagy L.G."/>
            <person name="Floudas D."/>
            <person name="Copeland A."/>
            <person name="Barry K.W."/>
            <person name="Cichocki N."/>
            <person name="Veneault-Fourrey C."/>
            <person name="LaButti K."/>
            <person name="Lindquist E.A."/>
            <person name="Lipzen A."/>
            <person name="Lundell T."/>
            <person name="Morin E."/>
            <person name="Murat C."/>
            <person name="Sun H."/>
            <person name="Tunlid A."/>
            <person name="Henrissat B."/>
            <person name="Grigoriev I.V."/>
            <person name="Hibbett D.S."/>
            <person name="Martin F."/>
            <person name="Nordberg H.P."/>
            <person name="Cantor M.N."/>
            <person name="Hua S.X."/>
        </authorList>
    </citation>
    <scope>NUCLEOTIDE SEQUENCE [LARGE SCALE GENOMIC DNA]</scope>
    <source>
        <strain evidence="1 2">Foug A</strain>
    </source>
</reference>